<evidence type="ECO:0000256" key="1">
    <source>
        <dbReference type="SAM" id="MobiDB-lite"/>
    </source>
</evidence>
<dbReference type="VEuPathDB" id="FungiDB:FUN_013660"/>
<accession>A0A2N1MCD9</accession>
<feature type="region of interest" description="Disordered" evidence="1">
    <location>
        <begin position="1"/>
        <end position="51"/>
    </location>
</feature>
<comment type="caution">
    <text evidence="3">The sequence shown here is derived from an EMBL/GenBank/DDBJ whole genome shotgun (WGS) entry which is preliminary data.</text>
</comment>
<evidence type="ECO:0000256" key="2">
    <source>
        <dbReference type="SAM" id="Phobius"/>
    </source>
</evidence>
<dbReference type="EMBL" id="LLXL01003109">
    <property type="protein sequence ID" value="PKK59305.1"/>
    <property type="molecule type" value="Genomic_DNA"/>
</dbReference>
<feature type="compositionally biased region" description="Basic and acidic residues" evidence="1">
    <location>
        <begin position="33"/>
        <end position="44"/>
    </location>
</feature>
<reference evidence="3 4" key="2">
    <citation type="submission" date="2017-10" db="EMBL/GenBank/DDBJ databases">
        <title>Extensive intraspecific genome diversity in a model arbuscular mycorrhizal fungus.</title>
        <authorList>
            <person name="Chen E.C.H."/>
            <person name="Morin E."/>
            <person name="Baudet D."/>
            <person name="Noel J."/>
            <person name="Ndikumana S."/>
            <person name="Charron P."/>
            <person name="St-Onge C."/>
            <person name="Giorgi J."/>
            <person name="Grigoriev I.V."/>
            <person name="Roux C."/>
            <person name="Martin F.M."/>
            <person name="Corradi N."/>
        </authorList>
    </citation>
    <scope>NUCLEOTIDE SEQUENCE [LARGE SCALE GENOMIC DNA]</scope>
    <source>
        <strain evidence="3 4">C2</strain>
    </source>
</reference>
<protein>
    <submittedName>
        <fullName evidence="3">Uncharacterized protein</fullName>
    </submittedName>
</protein>
<keyword evidence="2" id="KW-1133">Transmembrane helix</keyword>
<keyword evidence="2" id="KW-0472">Membrane</keyword>
<evidence type="ECO:0000313" key="3">
    <source>
        <dbReference type="EMBL" id="PKK59305.1"/>
    </source>
</evidence>
<feature type="compositionally biased region" description="Polar residues" evidence="1">
    <location>
        <begin position="21"/>
        <end position="32"/>
    </location>
</feature>
<proteinExistence type="predicted"/>
<reference evidence="3 4" key="1">
    <citation type="submission" date="2016-04" db="EMBL/GenBank/DDBJ databases">
        <title>Genome analyses suggest a sexual origin of heterokaryosis in a supposedly ancient asexual fungus.</title>
        <authorList>
            <person name="Ropars J."/>
            <person name="Sedzielewska K."/>
            <person name="Noel J."/>
            <person name="Charron P."/>
            <person name="Farinelli L."/>
            <person name="Marton T."/>
            <person name="Kruger M."/>
            <person name="Pelin A."/>
            <person name="Brachmann A."/>
            <person name="Corradi N."/>
        </authorList>
    </citation>
    <scope>NUCLEOTIDE SEQUENCE [LARGE SCALE GENOMIC DNA]</scope>
    <source>
        <strain evidence="3 4">C2</strain>
    </source>
</reference>
<evidence type="ECO:0000313" key="4">
    <source>
        <dbReference type="Proteomes" id="UP000233469"/>
    </source>
</evidence>
<dbReference type="AlphaFoldDB" id="A0A2N1MCD9"/>
<name>A0A2N1MCD9_9GLOM</name>
<keyword evidence="2" id="KW-0812">Transmembrane</keyword>
<gene>
    <name evidence="3" type="ORF">RhiirC2_719905</name>
</gene>
<organism evidence="3 4">
    <name type="scientific">Rhizophagus irregularis</name>
    <dbReference type="NCBI Taxonomy" id="588596"/>
    <lineage>
        <taxon>Eukaryota</taxon>
        <taxon>Fungi</taxon>
        <taxon>Fungi incertae sedis</taxon>
        <taxon>Mucoromycota</taxon>
        <taxon>Glomeromycotina</taxon>
        <taxon>Glomeromycetes</taxon>
        <taxon>Glomerales</taxon>
        <taxon>Glomeraceae</taxon>
        <taxon>Rhizophagus</taxon>
    </lineage>
</organism>
<sequence length="231" mass="26580">MGRHRNNKIRSTSTCKEDSSAPVTTPGDSMSANEHHVMEEHPSSDEENYNDEIDLRGHKQKKDNENDDDGQKKIRTLNTITNLQFMQKQMFTMIQDIKQNVDEMYTDWKANGGFGDHTKNNTRWIEIKKNSLAFGMTVALNYLDLSKSINMVPSEHLLDTRYVEKTLNGNHIGIAIFLFVILTMFKFNTSSNNNGFDTPDNNNIFGTPDDDDGMYFIILAYLYKKIFEKNS</sequence>
<feature type="transmembrane region" description="Helical" evidence="2">
    <location>
        <begin position="167"/>
        <end position="185"/>
    </location>
</feature>
<dbReference type="Proteomes" id="UP000233469">
    <property type="component" value="Unassembled WGS sequence"/>
</dbReference>